<proteinExistence type="predicted"/>
<keyword evidence="2" id="KW-1185">Reference proteome</keyword>
<comment type="caution">
    <text evidence="1">The sequence shown here is derived from an EMBL/GenBank/DDBJ whole genome shotgun (WGS) entry which is preliminary data.</text>
</comment>
<dbReference type="Proteomes" id="UP001230649">
    <property type="component" value="Unassembled WGS sequence"/>
</dbReference>
<organism evidence="1 2">
    <name type="scientific">Naganishia adeliensis</name>
    <dbReference type="NCBI Taxonomy" id="92952"/>
    <lineage>
        <taxon>Eukaryota</taxon>
        <taxon>Fungi</taxon>
        <taxon>Dikarya</taxon>
        <taxon>Basidiomycota</taxon>
        <taxon>Agaricomycotina</taxon>
        <taxon>Tremellomycetes</taxon>
        <taxon>Filobasidiales</taxon>
        <taxon>Filobasidiaceae</taxon>
        <taxon>Naganishia</taxon>
    </lineage>
</organism>
<protein>
    <submittedName>
        <fullName evidence="1">Uncharacterized protein</fullName>
    </submittedName>
</protein>
<name>A0ACC2WN57_9TREE</name>
<reference evidence="1" key="1">
    <citation type="submission" date="2023-04" db="EMBL/GenBank/DDBJ databases">
        <title>Draft Genome sequencing of Naganishia species isolated from polar environments using Oxford Nanopore Technology.</title>
        <authorList>
            <person name="Leo P."/>
            <person name="Venkateswaran K."/>
        </authorList>
    </citation>
    <scope>NUCLEOTIDE SEQUENCE</scope>
    <source>
        <strain evidence="1">MNA-CCFEE 5262</strain>
    </source>
</reference>
<accession>A0ACC2WN57</accession>
<gene>
    <name evidence="1" type="ORF">QFC20_001964</name>
</gene>
<evidence type="ECO:0000313" key="2">
    <source>
        <dbReference type="Proteomes" id="UP001230649"/>
    </source>
</evidence>
<sequence>MQAQACKGKAKLAVLAHELLTLDLSLPTSSVRAAHAVRLQREASIARENRRARGTHLPNRVSLEGVYRGGQEEGVAGRNFGRWCNQRSLSRSYSASAAVALETQEPHVVEFATRHQANQPPSAAELASEDAHRAETFDKTNRRSASESNANLDDPLNRLQYAVRCLNAPTNVRSTPLDVAQLYFALPDHQQAALPMKLLRQIFRAIVKAVLDQRSEDAIVQLRQGLRALPIKQFLERFSDSSPDNRQLHPNNVNELLLLWIKALLHAEMPDVADRLYTLARSSGHLSSGKLNMDEIVGPLVVLQEWGLVLKWTKGRMCSVGVHAMRMRAFSSLRTPQMAIADYEQHEDQLRAEHPTLLEAMKAYYMTRDFTRGNSIRKELVRQGRTHNRQYISAMITAVRYLGFTPLMEKAIMKDLQHNGSTFQHVPLLNLLLKQRIEDGLSISPIIEMYPVAQGGVSETLDGQPPILLDQYTLALMMEDQRSFSDISQLRTIWIDVLTNLPERQIGSHLIAALVKGLLRLDQWEEALHLLRDIATCQSSSWTDRPTELHAGVFNPLIGYLARLRGIDAVTPVFGLMQSSGSHPNRKTISALVDGLAQHQALQPSVRDAFYEHVVRALPSQLRGGVVKSQLGYGVRTALRNHALQQELQSLPDGRSAEDTRELSNLFEWKHLSRHFRLAASDKNANVKSQIAGPSYWAGAKSPTPTAIFAAAVAKGFPLDAPTCQTILQLYIARGHLARAQEIMLLSWQRGIIPSMEMWTIFVKGLADANQLEFLGRRIDAMKRDATSNGLSAVLDARSMSLAALMPNQATFTRIINELIGEGTIRQACQLAKYALSSASRIGEDPDVGLLAISFEAFIRAKHTRKARDLLRDPPVGYGPILRAAAGPEKVVLLKAVRRARAWYAKHQDLEVANDIDAFLKSIPSTTRSAVGDIQVSVEEPVEETAGNVVKRTGLTLGELKGLEEKIGHMFSSLWPNTENTEDGYSAYN</sequence>
<dbReference type="EMBL" id="JASBWS010000013">
    <property type="protein sequence ID" value="KAJ9113077.1"/>
    <property type="molecule type" value="Genomic_DNA"/>
</dbReference>
<evidence type="ECO:0000313" key="1">
    <source>
        <dbReference type="EMBL" id="KAJ9113077.1"/>
    </source>
</evidence>